<dbReference type="AlphaFoldDB" id="A0A401UBH0"/>
<evidence type="ECO:0000256" key="5">
    <source>
        <dbReference type="PROSITE-ProRule" id="PRU00473"/>
    </source>
</evidence>
<dbReference type="InterPro" id="IPR006665">
    <property type="entry name" value="OmpA-like"/>
</dbReference>
<keyword evidence="2 5" id="KW-0472">Membrane</keyword>
<dbReference type="EMBL" id="BHXQ01000004">
    <property type="protein sequence ID" value="GCC52230.1"/>
    <property type="molecule type" value="Genomic_DNA"/>
</dbReference>
<dbReference type="InterPro" id="IPR011990">
    <property type="entry name" value="TPR-like_helical_dom_sf"/>
</dbReference>
<dbReference type="Proteomes" id="UP000288227">
    <property type="component" value="Unassembled WGS sequence"/>
</dbReference>
<evidence type="ECO:0000313" key="9">
    <source>
        <dbReference type="Proteomes" id="UP000288227"/>
    </source>
</evidence>
<dbReference type="SMART" id="SM00028">
    <property type="entry name" value="TPR"/>
    <property type="match status" value="3"/>
</dbReference>
<dbReference type="SUPFAM" id="SSF48452">
    <property type="entry name" value="TPR-like"/>
    <property type="match status" value="1"/>
</dbReference>
<dbReference type="PROSITE" id="PS51123">
    <property type="entry name" value="OMPA_2"/>
    <property type="match status" value="1"/>
</dbReference>
<keyword evidence="4" id="KW-0802">TPR repeat</keyword>
<dbReference type="InterPro" id="IPR050330">
    <property type="entry name" value="Bact_OuterMem_StrucFunc"/>
</dbReference>
<dbReference type="CDD" id="cd15482">
    <property type="entry name" value="Sialidase_non-viral"/>
    <property type="match status" value="1"/>
</dbReference>
<dbReference type="Pfam" id="PF07676">
    <property type="entry name" value="PD40"/>
    <property type="match status" value="2"/>
</dbReference>
<dbReference type="RefSeq" id="WP_127122874.1">
    <property type="nucleotide sequence ID" value="NZ_BHXQ01000004.1"/>
</dbReference>
<keyword evidence="9" id="KW-1185">Reference proteome</keyword>
<comment type="caution">
    <text evidence="8">The sequence shown here is derived from an EMBL/GenBank/DDBJ whole genome shotgun (WGS) entry which is preliminary data.</text>
</comment>
<dbReference type="OrthoDB" id="9809364at2"/>
<dbReference type="Pfam" id="PF00691">
    <property type="entry name" value="OmpA"/>
    <property type="match status" value="1"/>
</dbReference>
<feature type="signal peptide" evidence="6">
    <location>
        <begin position="1"/>
        <end position="19"/>
    </location>
</feature>
<name>A0A401UBH0_9BACT</name>
<gene>
    <name evidence="8" type="ORF">SanaruYs_24660</name>
</gene>
<proteinExistence type="predicted"/>
<dbReference type="PROSITE" id="PS01068">
    <property type="entry name" value="OMPA_1"/>
    <property type="match status" value="1"/>
</dbReference>
<evidence type="ECO:0000256" key="2">
    <source>
        <dbReference type="ARBA" id="ARBA00023136"/>
    </source>
</evidence>
<dbReference type="InterPro" id="IPR019734">
    <property type="entry name" value="TPR_rpt"/>
</dbReference>
<evidence type="ECO:0000256" key="4">
    <source>
        <dbReference type="PROSITE-ProRule" id="PRU00339"/>
    </source>
</evidence>
<dbReference type="Gene3D" id="1.25.40.10">
    <property type="entry name" value="Tetratricopeptide repeat domain"/>
    <property type="match status" value="1"/>
</dbReference>
<dbReference type="PANTHER" id="PTHR30329:SF21">
    <property type="entry name" value="LIPOPROTEIN YIAD-RELATED"/>
    <property type="match status" value="1"/>
</dbReference>
<sequence length="642" mass="72615">MRCLLIFFVFLISLTQLNAQPALHTKSKKAIEFYNTADNFRVRGQYKQAIEMLEQAIEKDKNFIEAYFRLGQTFKSFKQYPKSIQYFEKGMAIEKDERLNRAFWYELGEAYFLSGNYEDAATLLTQYIQAEVPSFQNKARFDNARKIIDNAEYAKKNQQLAKDFKQQALSDTVNCFVMQYFPVLTADQQMLIYTRREGNSNTDDEDIVISKKDERGRWLAPVSISANINSGLNEGTSAISADGRKLIFTSCVGRDGWGSCDLYESNKVGEQWSEPKNLGQMVNSSDWESQPSLSADGRTLYFVSDRKGGVGRRDIWISTLDAKGNWTKARNLGKEINTVYDEISPFIHVNNSTFYFATNGLTGFGGYDIHYSERSTGGKWSAPVNMGAPINNHEDQFSLFITADGEKAFYSHESLGENGQSFSKLYEVVVPEPQRPRQTNFVKGIITDKESGKPLLASVELINIDKDTLEAFTTSDSISGAYLMVLAKGANYALYINRKDYLFKSLSFDFINEQSIEPIIINIALEKVKAGSITVLNNIFFEFDKYDLTPNSLPELDKVVRFLLNDTKASIEIGGHTDATGSDGYNRQLSERRASTVAAYLIKKGIPQKRVFYKGYGSSNPIAPNSTEMGQKLNRRIEFRVL</sequence>
<dbReference type="PRINTS" id="PR01021">
    <property type="entry name" value="OMPADOMAIN"/>
</dbReference>
<dbReference type="SUPFAM" id="SSF82171">
    <property type="entry name" value="DPP6 N-terminal domain-like"/>
    <property type="match status" value="1"/>
</dbReference>
<accession>A0A401UBH0</accession>
<evidence type="ECO:0000313" key="8">
    <source>
        <dbReference type="EMBL" id="GCC52230.1"/>
    </source>
</evidence>
<reference evidence="8 9" key="1">
    <citation type="submission" date="2018-11" db="EMBL/GenBank/DDBJ databases">
        <title>Chryseotalea sanarue gen. nov., sp., nov., a member of the family Cytophagaceae, isolated from a brackish lake in Hamamatsu Japan.</title>
        <authorList>
            <person name="Maejima Y."/>
            <person name="Iino T."/>
            <person name="Muraguchi Y."/>
            <person name="Fukuda K."/>
            <person name="Ohkuma M."/>
            <person name="Moriuchi R."/>
            <person name="Dohra H."/>
            <person name="Kimbara K."/>
            <person name="Shintani M."/>
        </authorList>
    </citation>
    <scope>NUCLEOTIDE SEQUENCE [LARGE SCALE GENOMIC DNA]</scope>
    <source>
        <strain evidence="8 9">Ys</strain>
    </source>
</reference>
<feature type="chain" id="PRO_5018967676" description="OmpA-like domain-containing protein" evidence="6">
    <location>
        <begin position="20"/>
        <end position="642"/>
    </location>
</feature>
<dbReference type="GO" id="GO:0009279">
    <property type="term" value="C:cell outer membrane"/>
    <property type="evidence" value="ECO:0007669"/>
    <property type="project" value="UniProtKB-SubCell"/>
</dbReference>
<dbReference type="PROSITE" id="PS50005">
    <property type="entry name" value="TPR"/>
    <property type="match status" value="2"/>
</dbReference>
<dbReference type="PANTHER" id="PTHR30329">
    <property type="entry name" value="STATOR ELEMENT OF FLAGELLAR MOTOR COMPLEX"/>
    <property type="match status" value="1"/>
</dbReference>
<organism evidence="8 9">
    <name type="scientific">Chryseotalea sanaruensis</name>
    <dbReference type="NCBI Taxonomy" id="2482724"/>
    <lineage>
        <taxon>Bacteria</taxon>
        <taxon>Pseudomonadati</taxon>
        <taxon>Bacteroidota</taxon>
        <taxon>Cytophagia</taxon>
        <taxon>Cytophagales</taxon>
        <taxon>Chryseotaleaceae</taxon>
        <taxon>Chryseotalea</taxon>
    </lineage>
</organism>
<comment type="subcellular location">
    <subcellularLocation>
        <location evidence="1">Cell outer membrane</location>
    </subcellularLocation>
</comment>
<feature type="repeat" description="TPR" evidence="4">
    <location>
        <begin position="64"/>
        <end position="97"/>
    </location>
</feature>
<dbReference type="Pfam" id="PF13432">
    <property type="entry name" value="TPR_16"/>
    <property type="match status" value="1"/>
</dbReference>
<dbReference type="InterPro" id="IPR006664">
    <property type="entry name" value="OMP_bac"/>
</dbReference>
<evidence type="ECO:0000256" key="6">
    <source>
        <dbReference type="SAM" id="SignalP"/>
    </source>
</evidence>
<keyword evidence="6" id="KW-0732">Signal</keyword>
<evidence type="ECO:0000256" key="1">
    <source>
        <dbReference type="ARBA" id="ARBA00004442"/>
    </source>
</evidence>
<dbReference type="Gene3D" id="3.30.1330.60">
    <property type="entry name" value="OmpA-like domain"/>
    <property type="match status" value="1"/>
</dbReference>
<dbReference type="Gene3D" id="2.120.10.30">
    <property type="entry name" value="TolB, C-terminal domain"/>
    <property type="match status" value="1"/>
</dbReference>
<keyword evidence="3" id="KW-0998">Cell outer membrane</keyword>
<dbReference type="SUPFAM" id="SSF103088">
    <property type="entry name" value="OmpA-like"/>
    <property type="match status" value="1"/>
</dbReference>
<dbReference type="InterPro" id="IPR006690">
    <property type="entry name" value="OMPA-like_CS"/>
</dbReference>
<protein>
    <recommendedName>
        <fullName evidence="7">OmpA-like domain-containing protein</fullName>
    </recommendedName>
</protein>
<dbReference type="InterPro" id="IPR011042">
    <property type="entry name" value="6-blade_b-propeller_TolB-like"/>
</dbReference>
<feature type="repeat" description="TPR" evidence="4">
    <location>
        <begin position="30"/>
        <end position="63"/>
    </location>
</feature>
<feature type="domain" description="OmpA-like" evidence="7">
    <location>
        <begin position="528"/>
        <end position="642"/>
    </location>
</feature>
<evidence type="ECO:0000256" key="3">
    <source>
        <dbReference type="ARBA" id="ARBA00023237"/>
    </source>
</evidence>
<dbReference type="InterPro" id="IPR011659">
    <property type="entry name" value="WD40"/>
</dbReference>
<dbReference type="Pfam" id="PF13414">
    <property type="entry name" value="TPR_11"/>
    <property type="match status" value="1"/>
</dbReference>
<evidence type="ECO:0000259" key="7">
    <source>
        <dbReference type="PROSITE" id="PS51123"/>
    </source>
</evidence>
<dbReference type="InterPro" id="IPR036737">
    <property type="entry name" value="OmpA-like_sf"/>
</dbReference>
<dbReference type="CDD" id="cd07185">
    <property type="entry name" value="OmpA_C-like"/>
    <property type="match status" value="1"/>
</dbReference>